<organism evidence="5 6">
    <name type="scientific">Flavihumibacter stibioxidans</name>
    <dbReference type="NCBI Taxonomy" id="1834163"/>
    <lineage>
        <taxon>Bacteria</taxon>
        <taxon>Pseudomonadati</taxon>
        <taxon>Bacteroidota</taxon>
        <taxon>Chitinophagia</taxon>
        <taxon>Chitinophagales</taxon>
        <taxon>Chitinophagaceae</taxon>
        <taxon>Flavihumibacter</taxon>
    </lineage>
</organism>
<dbReference type="PANTHER" id="PTHR34216">
    <property type="match status" value="1"/>
</dbReference>
<comment type="subcellular location">
    <subcellularLocation>
        <location evidence="1">Secreted</location>
    </subcellularLocation>
</comment>
<keyword evidence="2 3" id="KW-0732">Signal</keyword>
<dbReference type="Gene3D" id="3.20.20.370">
    <property type="entry name" value="Glycoside hydrolase/deacetylase"/>
    <property type="match status" value="1"/>
</dbReference>
<dbReference type="Proteomes" id="UP000765802">
    <property type="component" value="Unassembled WGS sequence"/>
</dbReference>
<dbReference type="InterPro" id="IPR051398">
    <property type="entry name" value="Polysacch_Deacetylase"/>
</dbReference>
<feature type="chain" id="PRO_5045361406" description="NodB homology domain-containing protein" evidence="3">
    <location>
        <begin position="29"/>
        <end position="444"/>
    </location>
</feature>
<gene>
    <name evidence="5" type="ORF">BC349_14740</name>
</gene>
<evidence type="ECO:0000256" key="1">
    <source>
        <dbReference type="ARBA" id="ARBA00004613"/>
    </source>
</evidence>
<dbReference type="PANTHER" id="PTHR34216:SF3">
    <property type="entry name" value="POLY-BETA-1,6-N-ACETYL-D-GLUCOSAMINE N-DEACETYLASE"/>
    <property type="match status" value="1"/>
</dbReference>
<comment type="caution">
    <text evidence="5">The sequence shown here is derived from an EMBL/GenBank/DDBJ whole genome shotgun (WGS) entry which is preliminary data.</text>
</comment>
<dbReference type="EMBL" id="MBUA01000027">
    <property type="protein sequence ID" value="MBC6492316.1"/>
    <property type="molecule type" value="Genomic_DNA"/>
</dbReference>
<accession>A0ABR7MBC3</accession>
<dbReference type="CDD" id="cd10918">
    <property type="entry name" value="CE4_NodB_like_5s_6s"/>
    <property type="match status" value="1"/>
</dbReference>
<evidence type="ECO:0000259" key="4">
    <source>
        <dbReference type="Pfam" id="PF01522"/>
    </source>
</evidence>
<protein>
    <recommendedName>
        <fullName evidence="4">NodB homology domain-containing protein</fullName>
    </recommendedName>
</protein>
<dbReference type="Pfam" id="PF01522">
    <property type="entry name" value="Polysacc_deac_1"/>
    <property type="match status" value="1"/>
</dbReference>
<evidence type="ECO:0000256" key="2">
    <source>
        <dbReference type="ARBA" id="ARBA00022729"/>
    </source>
</evidence>
<proteinExistence type="predicted"/>
<dbReference type="InterPro" id="IPR011330">
    <property type="entry name" value="Glyco_hydro/deAcase_b/a-brl"/>
</dbReference>
<evidence type="ECO:0000313" key="5">
    <source>
        <dbReference type="EMBL" id="MBC6492316.1"/>
    </source>
</evidence>
<reference evidence="5 6" key="1">
    <citation type="submission" date="2016-07" db="EMBL/GenBank/DDBJ databases">
        <title>Genome analysis of Flavihumibacter stibioxidans YS-17.</title>
        <authorList>
            <person name="Shi K."/>
            <person name="Han Y."/>
            <person name="Wang G."/>
        </authorList>
    </citation>
    <scope>NUCLEOTIDE SEQUENCE [LARGE SCALE GENOMIC DNA]</scope>
    <source>
        <strain evidence="5 6">YS-17</strain>
    </source>
</reference>
<name>A0ABR7MBC3_9BACT</name>
<keyword evidence="6" id="KW-1185">Reference proteome</keyword>
<sequence>MNFRLPARCKATTLILAVISTAINTGIAQTTITKWPMGKSAAISLTYDDGSINQFRQAMPIMDSLGFPGTFFIVTGAIPGSKYSSAFIGRPVKDIIEETKTQATGKDNFFERASAVGHLGYRGTLQYHFEAGTLFEQGKLDEAYRKIDEAYARVRAGEFAAGKDTSGEAMESGLNTWEEFRSYAKKGHEFGSHTISHARLAVLDEVNMLYELEKSREDIRSQLGEQHCFSAEGPFGTENERVMEIAFQHKLFPALRNRMPHEYLEELNRGSKKAPGASDKEYVQWQRGPLSATPMDLMRSWIDTLVAHDNIWLTLVFHGVSGIGWQAKPAEDLAVFFGHIKQHEQHLWVATFGDATRYMRERMASTVSSQQNTDRITVKLENDLDKKLYYLPLTLKTYLPDSWTAISIRQGKKGLKHVIGKDQQGRYILYEASANRRQIEIRRK</sequence>
<feature type="signal peptide" evidence="3">
    <location>
        <begin position="1"/>
        <end position="28"/>
    </location>
</feature>
<dbReference type="InterPro" id="IPR002509">
    <property type="entry name" value="NODB_dom"/>
</dbReference>
<evidence type="ECO:0000256" key="3">
    <source>
        <dbReference type="SAM" id="SignalP"/>
    </source>
</evidence>
<feature type="domain" description="NodB homology" evidence="4">
    <location>
        <begin position="168"/>
        <end position="249"/>
    </location>
</feature>
<evidence type="ECO:0000313" key="6">
    <source>
        <dbReference type="Proteomes" id="UP000765802"/>
    </source>
</evidence>
<dbReference type="RefSeq" id="WP_187257622.1">
    <property type="nucleotide sequence ID" value="NZ_JBHULF010000006.1"/>
</dbReference>
<dbReference type="SUPFAM" id="SSF88713">
    <property type="entry name" value="Glycoside hydrolase/deacetylase"/>
    <property type="match status" value="1"/>
</dbReference>